<dbReference type="GO" id="GO:0050660">
    <property type="term" value="F:flavin adenine dinucleotide binding"/>
    <property type="evidence" value="ECO:0007669"/>
    <property type="project" value="TreeGrafter"/>
</dbReference>
<evidence type="ECO:0000259" key="8">
    <source>
        <dbReference type="PROSITE" id="PS51324"/>
    </source>
</evidence>
<accession>A0A0K1L6P4</accession>
<dbReference type="InterPro" id="IPR039799">
    <property type="entry name" value="ALR/ERV"/>
</dbReference>
<evidence type="ECO:0000256" key="3">
    <source>
        <dbReference type="ARBA" id="ARBA00022827"/>
    </source>
</evidence>
<dbReference type="EMBL" id="KR139659">
    <property type="protein sequence ID" value="AKU37418.1"/>
    <property type="molecule type" value="Genomic_DNA"/>
</dbReference>
<dbReference type="EC" id="1.8.3.2" evidence="7"/>
<dbReference type="PANTHER" id="PTHR12645">
    <property type="entry name" value="ALR/ERV"/>
    <property type="match status" value="1"/>
</dbReference>
<dbReference type="GO" id="GO:0016971">
    <property type="term" value="F:flavin-dependent sulfhydryl oxidase activity"/>
    <property type="evidence" value="ECO:0007669"/>
    <property type="project" value="InterPro"/>
</dbReference>
<evidence type="ECO:0000313" key="12">
    <source>
        <dbReference type="Proteomes" id="UP000510602"/>
    </source>
</evidence>
<dbReference type="EMBL" id="MN562489">
    <property type="protein sequence ID" value="QLI60673.1"/>
    <property type="molecule type" value="Genomic_DNA"/>
</dbReference>
<keyword evidence="2 7" id="KW-0285">Flavoprotein</keyword>
<evidence type="ECO:0000256" key="4">
    <source>
        <dbReference type="ARBA" id="ARBA00023002"/>
    </source>
</evidence>
<comment type="catalytic activity">
    <reaction evidence="6 7">
        <text>2 R'C(R)SH + O2 = R'C(R)S-S(R)CR' + H2O2</text>
        <dbReference type="Rhea" id="RHEA:17357"/>
        <dbReference type="ChEBI" id="CHEBI:15379"/>
        <dbReference type="ChEBI" id="CHEBI:16240"/>
        <dbReference type="ChEBI" id="CHEBI:16520"/>
        <dbReference type="ChEBI" id="CHEBI:17412"/>
        <dbReference type="EC" id="1.8.3.2"/>
    </reaction>
</comment>
<dbReference type="GeneID" id="25479052"/>
<reference evidence="9 11" key="1">
    <citation type="journal article" date="2015" name="PLoS Pathog.">
        <title>A Novel Virus Causes Scale Drop Disease in Lates calcarifer.</title>
        <authorList>
            <person name="de Groof A."/>
            <person name="Guelen L."/>
            <person name="Deijs M."/>
            <person name="van der Wal Y."/>
            <person name="Miyata M."/>
            <person name="Ng K.S."/>
            <person name="van Grinsven L."/>
            <person name="Simmelink B."/>
            <person name="Biermann Y."/>
            <person name="Grisez L."/>
            <person name="van Lent J."/>
            <person name="de Ronde A."/>
            <person name="Chang S.F."/>
            <person name="Schrier C."/>
            <person name="van der Hoek L."/>
        </authorList>
    </citation>
    <scope>NUCLEOTIDE SEQUENCE [LARGE SCALE GENOMIC DNA]</scope>
    <source>
        <strain evidence="9">C4575</strain>
    </source>
</reference>
<dbReference type="OrthoDB" id="20025at10239"/>
<dbReference type="PANTHER" id="PTHR12645:SF0">
    <property type="entry name" value="FAD-LINKED SULFHYDRYL OXIDASE ALR"/>
    <property type="match status" value="1"/>
</dbReference>
<protein>
    <recommendedName>
        <fullName evidence="7">Sulfhydryl oxidase</fullName>
        <ecNumber evidence="7">1.8.3.2</ecNumber>
    </recommendedName>
</protein>
<dbReference type="RefSeq" id="YP_009163764.1">
    <property type="nucleotide sequence ID" value="NC_027778.1"/>
</dbReference>
<keyword evidence="4 7" id="KW-0560">Oxidoreductase</keyword>
<dbReference type="Gene3D" id="1.20.120.310">
    <property type="entry name" value="ERV/ALR sulfhydryl oxidase domain"/>
    <property type="match status" value="1"/>
</dbReference>
<proteinExistence type="predicted"/>
<sequence length="120" mass="13715">MTYSFDPKSFGPRLWYVLHTAAASAPHTLSPSDRDSWKCILKNLHALIPCITCKNNYKQKLDYIDLEAWLATGDSLFELTVNIHNSVNGHLGKPQFDLERARRTYGRGSVRGVRMDRGYE</sequence>
<evidence type="ECO:0000313" key="10">
    <source>
        <dbReference type="EMBL" id="QLI60673.1"/>
    </source>
</evidence>
<dbReference type="Proteomes" id="UP000201485">
    <property type="component" value="Segment"/>
</dbReference>
<evidence type="ECO:0000256" key="2">
    <source>
        <dbReference type="ARBA" id="ARBA00022630"/>
    </source>
</evidence>
<evidence type="ECO:0000313" key="11">
    <source>
        <dbReference type="Proteomes" id="UP000201485"/>
    </source>
</evidence>
<dbReference type="KEGG" id="vg:25479052"/>
<name>A0A0K1L6P4_9VIRU</name>
<dbReference type="InterPro" id="IPR036774">
    <property type="entry name" value="ERV/ALR_sulphydryl_oxid_sf"/>
</dbReference>
<dbReference type="SUPFAM" id="SSF69000">
    <property type="entry name" value="FAD-dependent thiol oxidase"/>
    <property type="match status" value="1"/>
</dbReference>
<dbReference type="PROSITE" id="PS51324">
    <property type="entry name" value="ERV_ALR"/>
    <property type="match status" value="1"/>
</dbReference>
<keyword evidence="3 7" id="KW-0274">FAD</keyword>
<feature type="domain" description="ERV/ALR sulfhydryl oxidase" evidence="8">
    <location>
        <begin position="3"/>
        <end position="105"/>
    </location>
</feature>
<comment type="cofactor">
    <cofactor evidence="1 7">
        <name>FAD</name>
        <dbReference type="ChEBI" id="CHEBI:57692"/>
    </cofactor>
</comment>
<evidence type="ECO:0000256" key="5">
    <source>
        <dbReference type="ARBA" id="ARBA00023157"/>
    </source>
</evidence>
<dbReference type="Proteomes" id="UP000510602">
    <property type="component" value="Segment"/>
</dbReference>
<evidence type="ECO:0000313" key="9">
    <source>
        <dbReference type="EMBL" id="AKU37418.1"/>
    </source>
</evidence>
<reference evidence="10 12" key="2">
    <citation type="submission" date="2019-10" db="EMBL/GenBank/DDBJ databases">
        <authorList>
            <person name="Kayansamruaj P."/>
        </authorList>
    </citation>
    <scope>NUCLEOTIDE SEQUENCE [LARGE SCALE GENOMIC DNA]</scope>
    <source>
        <strain evidence="10">SDDV_Thai_2019</strain>
    </source>
</reference>
<evidence type="ECO:0000256" key="1">
    <source>
        <dbReference type="ARBA" id="ARBA00001974"/>
    </source>
</evidence>
<keyword evidence="11" id="KW-1185">Reference proteome</keyword>
<keyword evidence="5" id="KW-1015">Disulfide bond</keyword>
<evidence type="ECO:0000256" key="6">
    <source>
        <dbReference type="ARBA" id="ARBA00048864"/>
    </source>
</evidence>
<dbReference type="InterPro" id="IPR017905">
    <property type="entry name" value="ERV/ALR_sulphydryl_oxidase"/>
</dbReference>
<gene>
    <name evidence="9" type="ORF">SDDV_003</name>
</gene>
<dbReference type="Pfam" id="PF04777">
    <property type="entry name" value="Evr1_Alr"/>
    <property type="match status" value="1"/>
</dbReference>
<evidence type="ECO:0000256" key="7">
    <source>
        <dbReference type="RuleBase" id="RU371123"/>
    </source>
</evidence>
<organism evidence="9 11">
    <name type="scientific">Scale drop disease virus</name>
    <dbReference type="NCBI Taxonomy" id="1697349"/>
    <lineage>
        <taxon>Viruses</taxon>
        <taxon>Varidnaviria</taxon>
        <taxon>Bamfordvirae</taxon>
        <taxon>Nucleocytoviricota</taxon>
        <taxon>Megaviricetes</taxon>
        <taxon>Pimascovirales</taxon>
        <taxon>Pimascovirales incertae sedis</taxon>
        <taxon>Iridoviridae</taxon>
        <taxon>Alphairidovirinae</taxon>
        <taxon>Megalocytivirus</taxon>
        <taxon>Megalocytivirus lates1</taxon>
    </lineage>
</organism>